<feature type="compositionally biased region" description="Basic and acidic residues" evidence="1">
    <location>
        <begin position="320"/>
        <end position="329"/>
    </location>
</feature>
<feature type="compositionally biased region" description="Basic and acidic residues" evidence="1">
    <location>
        <begin position="182"/>
        <end position="238"/>
    </location>
</feature>
<dbReference type="Pfam" id="PF20177">
    <property type="entry name" value="DUF6542"/>
    <property type="match status" value="1"/>
</dbReference>
<accession>A0ABP9PXP9</accession>
<organism evidence="4 5">
    <name type="scientific">Pseudonocardia eucalypti</name>
    <dbReference type="NCBI Taxonomy" id="648755"/>
    <lineage>
        <taxon>Bacteria</taxon>
        <taxon>Bacillati</taxon>
        <taxon>Actinomycetota</taxon>
        <taxon>Actinomycetes</taxon>
        <taxon>Pseudonocardiales</taxon>
        <taxon>Pseudonocardiaceae</taxon>
        <taxon>Pseudonocardia</taxon>
    </lineage>
</organism>
<feature type="transmembrane region" description="Helical" evidence="2">
    <location>
        <begin position="21"/>
        <end position="46"/>
    </location>
</feature>
<feature type="transmembrane region" description="Helical" evidence="2">
    <location>
        <begin position="87"/>
        <end position="103"/>
    </location>
</feature>
<evidence type="ECO:0000313" key="4">
    <source>
        <dbReference type="EMBL" id="GAA5151952.1"/>
    </source>
</evidence>
<dbReference type="Proteomes" id="UP001428817">
    <property type="component" value="Unassembled WGS sequence"/>
</dbReference>
<dbReference type="EMBL" id="BAABJP010000007">
    <property type="protein sequence ID" value="GAA5151952.1"/>
    <property type="molecule type" value="Genomic_DNA"/>
</dbReference>
<feature type="transmembrane region" description="Helical" evidence="2">
    <location>
        <begin position="123"/>
        <end position="148"/>
    </location>
</feature>
<feature type="region of interest" description="Disordered" evidence="1">
    <location>
        <begin position="152"/>
        <end position="329"/>
    </location>
</feature>
<sequence>MTTRPPAPPSRTGWPTYERSILSNVLGLPGYAAIAIAFGFTGLGVFIDLNRTGGDLGAIFKGCYFAGCVLAVCWVKRRALFGPMVQPPLLMALAIPSIVLLSGDSGANGSPGLADHLLSIGAPLLLGFPTMAVTTAFVVGIGIIRYLLQRPSQAPAPPTRRPANRRGAASAPGAGRGAATPGERRAAAATADRRGAPGERRTTSGVPGERRTTSGVPGERKGSGTPGERRAGTTERRTTSGVPGESRDQPKRSSKQRPTKQGGATSASGEQRAAGGREPGADRKSSRSAPDRASGDRRAARGSSAAGRQRSGEPQPPEPRSADRTARRS</sequence>
<evidence type="ECO:0000256" key="1">
    <source>
        <dbReference type="SAM" id="MobiDB-lite"/>
    </source>
</evidence>
<dbReference type="InterPro" id="IPR046672">
    <property type="entry name" value="DUF6542"/>
</dbReference>
<feature type="compositionally biased region" description="Low complexity" evidence="1">
    <location>
        <begin position="165"/>
        <end position="181"/>
    </location>
</feature>
<feature type="compositionally biased region" description="Basic and acidic residues" evidence="1">
    <location>
        <begin position="279"/>
        <end position="299"/>
    </location>
</feature>
<reference evidence="5" key="1">
    <citation type="journal article" date="2019" name="Int. J. Syst. Evol. Microbiol.">
        <title>The Global Catalogue of Microorganisms (GCM) 10K type strain sequencing project: providing services to taxonomists for standard genome sequencing and annotation.</title>
        <authorList>
            <consortium name="The Broad Institute Genomics Platform"/>
            <consortium name="The Broad Institute Genome Sequencing Center for Infectious Disease"/>
            <person name="Wu L."/>
            <person name="Ma J."/>
        </authorList>
    </citation>
    <scope>NUCLEOTIDE SEQUENCE [LARGE SCALE GENOMIC DNA]</scope>
    <source>
        <strain evidence="5">JCM 18303</strain>
    </source>
</reference>
<gene>
    <name evidence="4" type="ORF">GCM10023321_19880</name>
</gene>
<name>A0ABP9PXP9_9PSEU</name>
<feature type="transmembrane region" description="Helical" evidence="2">
    <location>
        <begin position="58"/>
        <end position="75"/>
    </location>
</feature>
<dbReference type="RefSeq" id="WP_185066567.1">
    <property type="nucleotide sequence ID" value="NZ_BAABJP010000007.1"/>
</dbReference>
<keyword evidence="5" id="KW-1185">Reference proteome</keyword>
<protein>
    <recommendedName>
        <fullName evidence="3">DUF6542 domain-containing protein</fullName>
    </recommendedName>
</protein>
<evidence type="ECO:0000313" key="5">
    <source>
        <dbReference type="Proteomes" id="UP001428817"/>
    </source>
</evidence>
<keyword evidence="2" id="KW-1133">Transmembrane helix</keyword>
<feature type="domain" description="DUF6542" evidence="3">
    <location>
        <begin position="27"/>
        <end position="150"/>
    </location>
</feature>
<keyword evidence="2" id="KW-0472">Membrane</keyword>
<proteinExistence type="predicted"/>
<keyword evidence="2" id="KW-0812">Transmembrane</keyword>
<evidence type="ECO:0000259" key="3">
    <source>
        <dbReference type="Pfam" id="PF20177"/>
    </source>
</evidence>
<evidence type="ECO:0000256" key="2">
    <source>
        <dbReference type="SAM" id="Phobius"/>
    </source>
</evidence>
<comment type="caution">
    <text evidence="4">The sequence shown here is derived from an EMBL/GenBank/DDBJ whole genome shotgun (WGS) entry which is preliminary data.</text>
</comment>